<keyword evidence="6 15" id="KW-0375">Hydrogen ion transport</keyword>
<evidence type="ECO:0000256" key="3">
    <source>
        <dbReference type="ARBA" id="ARBA00022475"/>
    </source>
</evidence>
<comment type="similarity">
    <text evidence="1 15 16">Belongs to the ATPase B chain family.</text>
</comment>
<dbReference type="NCBIfam" id="TIGR01144">
    <property type="entry name" value="ATP_synt_b"/>
    <property type="match status" value="1"/>
</dbReference>
<comment type="subunit">
    <text evidence="15">F-type ATPases have 2 components, F(1) - the catalytic core - and F(0) - the membrane proton channel. F(1) has five subunits: alpha(3), beta(3), gamma(1), delta(1), epsilon(1). F(0) has three main subunits: a(1), b(2) and c(10-14). The alpha and beta chains form an alternating ring which encloses part of the gamma chain. F(1) is attached to F(0) by a central stalk formed by the gamma and epsilon chains, while a peripheral stalk is formed by the delta and b chains.</text>
</comment>
<keyword evidence="7 15" id="KW-1133">Transmembrane helix</keyword>
<evidence type="ECO:0000313" key="17">
    <source>
        <dbReference type="EMBL" id="MEY6431196.1"/>
    </source>
</evidence>
<evidence type="ECO:0000256" key="11">
    <source>
        <dbReference type="ARBA" id="ARBA00025198"/>
    </source>
</evidence>
<dbReference type="RefSeq" id="WP_369665581.1">
    <property type="nucleotide sequence ID" value="NZ_JBDKXB010000002.1"/>
</dbReference>
<dbReference type="InterPro" id="IPR005864">
    <property type="entry name" value="ATP_synth_F0_bsu_bac"/>
</dbReference>
<name>A0ABV4B9X0_9GAMM</name>
<dbReference type="Pfam" id="PF00430">
    <property type="entry name" value="ATP-synt_B"/>
    <property type="match status" value="1"/>
</dbReference>
<comment type="subunit">
    <text evidence="13">F-type ATPases have 2 components, F(1) - the catalytic core - and F(0) - the membrane proton channel. F(1) has five subunits: alpha(3), beta(3), gamma(1), delta(1), epsilon(1). F(0) has four main subunits: a(1), b(2) and c(10-14). The alpha and beta chains form an alternating ring which encloses part of the gamma chain. F(1) is attached to F(0) by a central stalk formed by the gamma and epsilon chains, while a peripheral stalk is formed by the delta and b chains.</text>
</comment>
<keyword evidence="18" id="KW-1185">Reference proteome</keyword>
<reference evidence="17 18" key="1">
    <citation type="submission" date="2024-05" db="EMBL/GenBank/DDBJ databases">
        <title>Genome Sequence and Characterization of the New Strain Purple Sulfur Bacterium of Genus Thioalkalicoccus.</title>
        <authorList>
            <person name="Bryantseva I.A."/>
            <person name="Kyndt J.A."/>
            <person name="Imhoff J.F."/>
        </authorList>
    </citation>
    <scope>NUCLEOTIDE SEQUENCE [LARGE SCALE GENOMIC DNA]</scope>
    <source>
        <strain evidence="17 18">Um2</strain>
    </source>
</reference>
<sequence length="156" mass="17732">MNINMTLFGQMFAFALFVWFCMKFVWPPIMTALQQRKDKIAEGLAAAERGHKEQELGQQRALTLMKDAKAQGAEIVNQAQRRATEIIEEAKRDARLEGERLIVAAKAEIDREANRVREDLRERVGQLALSAAEKILQKEVNPATHKQIVDSFAKQL</sequence>
<dbReference type="PANTHER" id="PTHR33445">
    <property type="entry name" value="ATP SYNTHASE SUBUNIT B', CHLOROPLASTIC"/>
    <property type="match status" value="1"/>
</dbReference>
<keyword evidence="9 15" id="KW-0472">Membrane</keyword>
<dbReference type="EMBL" id="JBDKXB010000002">
    <property type="protein sequence ID" value="MEY6431196.1"/>
    <property type="molecule type" value="Genomic_DNA"/>
</dbReference>
<dbReference type="SUPFAM" id="SSF81573">
    <property type="entry name" value="F1F0 ATP synthase subunit B, membrane domain"/>
    <property type="match status" value="1"/>
</dbReference>
<dbReference type="PANTHER" id="PTHR33445:SF1">
    <property type="entry name" value="ATP SYNTHASE SUBUNIT B"/>
    <property type="match status" value="1"/>
</dbReference>
<comment type="function">
    <text evidence="11 15">F(1)F(0) ATP synthase produces ATP from ADP in the presence of a proton or sodium gradient. F-type ATPases consist of two structural domains, F(1) containing the extramembraneous catalytic core and F(0) containing the membrane proton channel, linked together by a central stalk and a peripheral stalk. During catalysis, ATP synthesis in the catalytic domain of F(1) is coupled via a rotary mechanism of the central stalk subunits to proton translocation.</text>
</comment>
<proteinExistence type="inferred from homology"/>
<evidence type="ECO:0000256" key="16">
    <source>
        <dbReference type="RuleBase" id="RU003848"/>
    </source>
</evidence>
<dbReference type="Proteomes" id="UP001564408">
    <property type="component" value="Unassembled WGS sequence"/>
</dbReference>
<evidence type="ECO:0000256" key="2">
    <source>
        <dbReference type="ARBA" id="ARBA00022448"/>
    </source>
</evidence>
<keyword evidence="3 15" id="KW-1003">Cell membrane</keyword>
<gene>
    <name evidence="15" type="primary">atpF</name>
    <name evidence="17" type="ORF">ABC977_02105</name>
</gene>
<evidence type="ECO:0000313" key="18">
    <source>
        <dbReference type="Proteomes" id="UP001564408"/>
    </source>
</evidence>
<evidence type="ECO:0000256" key="4">
    <source>
        <dbReference type="ARBA" id="ARBA00022547"/>
    </source>
</evidence>
<evidence type="ECO:0000256" key="9">
    <source>
        <dbReference type="ARBA" id="ARBA00023136"/>
    </source>
</evidence>
<protein>
    <recommendedName>
        <fullName evidence="15">ATP synthase subunit b</fullName>
    </recommendedName>
    <alternativeName>
        <fullName evidence="15">ATP synthase F(0) sector subunit b</fullName>
    </alternativeName>
    <alternativeName>
        <fullName evidence="15">ATPase subunit I</fullName>
    </alternativeName>
    <alternativeName>
        <fullName evidence="15">F-type ATPase subunit b</fullName>
        <shortName evidence="15">F-ATPase subunit b</shortName>
    </alternativeName>
</protein>
<dbReference type="InterPro" id="IPR028987">
    <property type="entry name" value="ATP_synth_B-like_membr_sf"/>
</dbReference>
<keyword evidence="5 15" id="KW-0812">Transmembrane</keyword>
<keyword evidence="10 15" id="KW-0066">ATP synthesis</keyword>
<evidence type="ECO:0000256" key="8">
    <source>
        <dbReference type="ARBA" id="ARBA00023065"/>
    </source>
</evidence>
<comment type="function">
    <text evidence="12">Component of the F(0) channel, it forms part of the peripheral stalk, linking F(1) to F(0). The b'-subunit is a diverged and duplicated form of b found in plants and photosynthetic bacteria.</text>
</comment>
<feature type="transmembrane region" description="Helical" evidence="15">
    <location>
        <begin position="6"/>
        <end position="26"/>
    </location>
</feature>
<evidence type="ECO:0000256" key="12">
    <source>
        <dbReference type="ARBA" id="ARBA00025614"/>
    </source>
</evidence>
<evidence type="ECO:0000256" key="7">
    <source>
        <dbReference type="ARBA" id="ARBA00022989"/>
    </source>
</evidence>
<dbReference type="CDD" id="cd06503">
    <property type="entry name" value="ATP-synt_Fo_b"/>
    <property type="match status" value="1"/>
</dbReference>
<dbReference type="InterPro" id="IPR050059">
    <property type="entry name" value="ATP_synthase_B_chain"/>
</dbReference>
<keyword evidence="8 15" id="KW-0406">Ion transport</keyword>
<dbReference type="InterPro" id="IPR002146">
    <property type="entry name" value="ATP_synth_b/b'su_bac/chlpt"/>
</dbReference>
<organism evidence="17 18">
    <name type="scientific">Thioalkalicoccus limnaeus</name>
    <dbReference type="NCBI Taxonomy" id="120681"/>
    <lineage>
        <taxon>Bacteria</taxon>
        <taxon>Pseudomonadati</taxon>
        <taxon>Pseudomonadota</taxon>
        <taxon>Gammaproteobacteria</taxon>
        <taxon>Chromatiales</taxon>
        <taxon>Chromatiaceae</taxon>
        <taxon>Thioalkalicoccus</taxon>
    </lineage>
</organism>
<keyword evidence="4 15" id="KW-0138">CF(0)</keyword>
<comment type="subcellular location">
    <subcellularLocation>
        <location evidence="15">Cell membrane</location>
        <topology evidence="15">Single-pass membrane protein</topology>
    </subcellularLocation>
    <subcellularLocation>
        <location evidence="14">Endomembrane system</location>
        <topology evidence="14">Single-pass membrane protein</topology>
    </subcellularLocation>
</comment>
<evidence type="ECO:0000256" key="14">
    <source>
        <dbReference type="ARBA" id="ARBA00037847"/>
    </source>
</evidence>
<accession>A0ABV4B9X0</accession>
<evidence type="ECO:0000256" key="10">
    <source>
        <dbReference type="ARBA" id="ARBA00023310"/>
    </source>
</evidence>
<evidence type="ECO:0000256" key="15">
    <source>
        <dbReference type="HAMAP-Rule" id="MF_01398"/>
    </source>
</evidence>
<evidence type="ECO:0000256" key="5">
    <source>
        <dbReference type="ARBA" id="ARBA00022692"/>
    </source>
</evidence>
<evidence type="ECO:0000256" key="6">
    <source>
        <dbReference type="ARBA" id="ARBA00022781"/>
    </source>
</evidence>
<keyword evidence="2 15" id="KW-0813">Transport</keyword>
<dbReference type="HAMAP" id="MF_01398">
    <property type="entry name" value="ATP_synth_b_bprime"/>
    <property type="match status" value="1"/>
</dbReference>
<evidence type="ECO:0000256" key="1">
    <source>
        <dbReference type="ARBA" id="ARBA00005513"/>
    </source>
</evidence>
<dbReference type="NCBIfam" id="NF004411">
    <property type="entry name" value="PRK05759.1-2"/>
    <property type="match status" value="1"/>
</dbReference>
<dbReference type="Gene3D" id="1.20.5.620">
    <property type="entry name" value="F1F0 ATP synthase subunit B, membrane domain"/>
    <property type="match status" value="1"/>
</dbReference>
<evidence type="ECO:0000256" key="13">
    <source>
        <dbReference type="ARBA" id="ARBA00026054"/>
    </source>
</evidence>
<comment type="caution">
    <text evidence="17">The sequence shown here is derived from an EMBL/GenBank/DDBJ whole genome shotgun (WGS) entry which is preliminary data.</text>
</comment>